<feature type="compositionally biased region" description="Low complexity" evidence="1">
    <location>
        <begin position="390"/>
        <end position="414"/>
    </location>
</feature>
<keyword evidence="2" id="KW-0732">Signal</keyword>
<evidence type="ECO:0000256" key="2">
    <source>
        <dbReference type="SAM" id="SignalP"/>
    </source>
</evidence>
<reference evidence="4 5" key="1">
    <citation type="journal article" date="2011" name="Nat. Biotechnol.">
        <title>Comparative genomic analysis of the thermophilic biomass-degrading fungi Myceliophthora thermophila and Thielavia terrestris.</title>
        <authorList>
            <person name="Berka R.M."/>
            <person name="Grigoriev I.V."/>
            <person name="Otillar R."/>
            <person name="Salamov A."/>
            <person name="Grimwood J."/>
            <person name="Reid I."/>
            <person name="Ishmael N."/>
            <person name="John T."/>
            <person name="Darmond C."/>
            <person name="Moisan M.-C."/>
            <person name="Henrissat B."/>
            <person name="Coutinho P.M."/>
            <person name="Lombard V."/>
            <person name="Natvig D.O."/>
            <person name="Lindquist E."/>
            <person name="Schmutz J."/>
            <person name="Lucas S."/>
            <person name="Harris P."/>
            <person name="Powlowski J."/>
            <person name="Bellemare A."/>
            <person name="Taylor D."/>
            <person name="Butler G."/>
            <person name="de Vries R.P."/>
            <person name="Allijn I.E."/>
            <person name="van den Brink J."/>
            <person name="Ushinsky S."/>
            <person name="Storms R."/>
            <person name="Powell A.J."/>
            <person name="Paulsen I.T."/>
            <person name="Elbourne L.D.H."/>
            <person name="Baker S.E."/>
            <person name="Magnuson J."/>
            <person name="LaBoissiere S."/>
            <person name="Clutterbuck A.J."/>
            <person name="Martinez D."/>
            <person name="Wogulis M."/>
            <person name="de Leon A.L."/>
            <person name="Rey M.W."/>
            <person name="Tsang A."/>
        </authorList>
    </citation>
    <scope>NUCLEOTIDE SEQUENCE [LARGE SCALE GENOMIC DNA]</scope>
    <source>
        <strain evidence="5">ATCC 38088 / NRRL 8126</strain>
    </source>
</reference>
<accession>G2REX2</accession>
<dbReference type="AlphaFoldDB" id="G2REX2"/>
<dbReference type="eggNOG" id="ENOG502SABV">
    <property type="taxonomic scope" value="Eukaryota"/>
</dbReference>
<feature type="domain" description="DUF7492" evidence="3">
    <location>
        <begin position="24"/>
        <end position="242"/>
    </location>
</feature>
<name>G2REX2_THETT</name>
<dbReference type="RefSeq" id="XP_003656591.1">
    <property type="nucleotide sequence ID" value="XM_003656543.1"/>
</dbReference>
<feature type="chain" id="PRO_5003436550" description="DUF7492 domain-containing protein" evidence="2">
    <location>
        <begin position="27"/>
        <end position="502"/>
    </location>
</feature>
<gene>
    <name evidence="4" type="ORF">THITE_2121448</name>
</gene>
<organism evidence="4 5">
    <name type="scientific">Thermothielavioides terrestris (strain ATCC 38088 / NRRL 8126)</name>
    <name type="common">Thielavia terrestris</name>
    <dbReference type="NCBI Taxonomy" id="578455"/>
    <lineage>
        <taxon>Eukaryota</taxon>
        <taxon>Fungi</taxon>
        <taxon>Dikarya</taxon>
        <taxon>Ascomycota</taxon>
        <taxon>Pezizomycotina</taxon>
        <taxon>Sordariomycetes</taxon>
        <taxon>Sordariomycetidae</taxon>
        <taxon>Sordariales</taxon>
        <taxon>Chaetomiaceae</taxon>
        <taxon>Thermothielavioides</taxon>
        <taxon>Thermothielavioides terrestris</taxon>
    </lineage>
</organism>
<evidence type="ECO:0000313" key="4">
    <source>
        <dbReference type="EMBL" id="AEO70255.1"/>
    </source>
</evidence>
<dbReference type="HOGENOM" id="CLU_019095_1_0_1"/>
<dbReference type="Proteomes" id="UP000008181">
    <property type="component" value="Chromosome 5"/>
</dbReference>
<keyword evidence="5" id="KW-1185">Reference proteome</keyword>
<proteinExistence type="predicted"/>
<dbReference type="KEGG" id="ttt:THITE_2121448"/>
<dbReference type="EMBL" id="CP003013">
    <property type="protein sequence ID" value="AEO70255.1"/>
    <property type="molecule type" value="Genomic_DNA"/>
</dbReference>
<feature type="signal peptide" evidence="2">
    <location>
        <begin position="1"/>
        <end position="26"/>
    </location>
</feature>
<feature type="region of interest" description="Disordered" evidence="1">
    <location>
        <begin position="447"/>
        <end position="485"/>
    </location>
</feature>
<feature type="compositionally biased region" description="Low complexity" evidence="1">
    <location>
        <begin position="447"/>
        <end position="478"/>
    </location>
</feature>
<dbReference type="Pfam" id="PF24320">
    <property type="entry name" value="DUF7492"/>
    <property type="match status" value="1"/>
</dbReference>
<dbReference type="OrthoDB" id="64281at2759"/>
<evidence type="ECO:0000313" key="5">
    <source>
        <dbReference type="Proteomes" id="UP000008181"/>
    </source>
</evidence>
<dbReference type="InterPro" id="IPR055915">
    <property type="entry name" value="DUF7492"/>
</dbReference>
<protein>
    <recommendedName>
        <fullName evidence="3">DUF7492 domain-containing protein</fullName>
    </recommendedName>
</protein>
<evidence type="ECO:0000256" key="1">
    <source>
        <dbReference type="SAM" id="MobiDB-lite"/>
    </source>
</evidence>
<feature type="region of interest" description="Disordered" evidence="1">
    <location>
        <begin position="390"/>
        <end position="420"/>
    </location>
</feature>
<evidence type="ECO:0000259" key="3">
    <source>
        <dbReference type="Pfam" id="PF24320"/>
    </source>
</evidence>
<dbReference type="GeneID" id="11522560"/>
<sequence>MRSALGSTHGLWAGWLLAALSGIATAHSWPEQTVRLAPNGTMVGKPGFDRAHVDRALPTQDVYQLPPPGGRTVILPDDKIVKPAKWQLTNSSYSDKFPMLQVAPGDFVAILYTENGHVTRADMTNPTKPVNRGTVYLYGTTNNDLSNTNLLDVHLKWTADGKGGDGKGKLLATRHFDDGQCHEAVPVTGDPEGISTYRKQFISKADTLICQSDLQIPLDMAVGQTLTVIWVWDWPTMNVQGVAVPPASYQSNSSTAQGNASQPYVAMPELYTGVLDYKIVDPCSESLGEVKGPTCKNQNGKFVVQFASQAATTRGIVEQMLNPFLVKVPQAGFQIASATADPSNNIPLHPLIGVMSSHAFPLPSSVLTPQMDLFQATAMTATATATATAAATTAATTPPSESSSSTPTATSAGTSGQGGDAGGAVAVITVSVTVPVTMVTVTVTAGPAQSSSADAGAGTTTETKTETETATFFSSSSSSPPPTVTQFLPSSRLVRVRGGAYR</sequence>